<evidence type="ECO:0000256" key="1">
    <source>
        <dbReference type="ARBA" id="ARBA00004533"/>
    </source>
</evidence>
<dbReference type="GO" id="GO:0015627">
    <property type="term" value="C:type II protein secretion system complex"/>
    <property type="evidence" value="ECO:0007669"/>
    <property type="project" value="InterPro"/>
</dbReference>
<feature type="transmembrane region" description="Helical" evidence="11">
    <location>
        <begin position="7"/>
        <end position="29"/>
    </location>
</feature>
<evidence type="ECO:0000256" key="10">
    <source>
        <dbReference type="ARBA" id="ARBA00030772"/>
    </source>
</evidence>
<reference evidence="12 13" key="1">
    <citation type="journal article" date="2012" name="J. Bacteriol.">
        <title>Genome Sequence of Pectin-Degrading Alishewanella aestuarii Strain B11T, Isolated from Tidal Flat Sediment.</title>
        <authorList>
            <person name="Jung J."/>
            <person name="Choi S."/>
            <person name="Chun J."/>
            <person name="Park W."/>
        </authorList>
    </citation>
    <scope>NUCLEOTIDE SEQUENCE [LARGE SCALE GENOMIC DNA]</scope>
    <source>
        <strain evidence="12 13">B11</strain>
    </source>
</reference>
<accession>J1Y9G9</accession>
<keyword evidence="7 11" id="KW-0812">Transmembrane</keyword>
<comment type="subcellular location">
    <subcellularLocation>
        <location evidence="1">Cell inner membrane</location>
    </subcellularLocation>
</comment>
<keyword evidence="6" id="KW-0997">Cell inner membrane</keyword>
<dbReference type="PROSITE" id="PS01142">
    <property type="entry name" value="T2SP_N"/>
    <property type="match status" value="1"/>
</dbReference>
<name>J1Y9G9_9ALTE</name>
<dbReference type="AlphaFoldDB" id="J1Y9G9"/>
<evidence type="ECO:0000256" key="7">
    <source>
        <dbReference type="ARBA" id="ARBA00022692"/>
    </source>
</evidence>
<dbReference type="PATRIC" id="fig|1197174.4.peg.2622"/>
<dbReference type="Proteomes" id="UP000012043">
    <property type="component" value="Unassembled WGS sequence"/>
</dbReference>
<evidence type="ECO:0000256" key="9">
    <source>
        <dbReference type="ARBA" id="ARBA00023136"/>
    </source>
</evidence>
<evidence type="ECO:0000256" key="3">
    <source>
        <dbReference type="ARBA" id="ARBA00021563"/>
    </source>
</evidence>
<evidence type="ECO:0000256" key="6">
    <source>
        <dbReference type="ARBA" id="ARBA00022519"/>
    </source>
</evidence>
<evidence type="ECO:0000256" key="8">
    <source>
        <dbReference type="ARBA" id="ARBA00022927"/>
    </source>
</evidence>
<evidence type="ECO:0000256" key="2">
    <source>
        <dbReference type="ARBA" id="ARBA00007208"/>
    </source>
</evidence>
<comment type="caution">
    <text evidence="12">The sequence shown here is derived from an EMBL/GenBank/DDBJ whole genome shotgun (WGS) entry which is preliminary data.</text>
</comment>
<evidence type="ECO:0000256" key="5">
    <source>
        <dbReference type="ARBA" id="ARBA00022475"/>
    </source>
</evidence>
<dbReference type="GO" id="GO:0015628">
    <property type="term" value="P:protein secretion by the type II secretion system"/>
    <property type="evidence" value="ECO:0007669"/>
    <property type="project" value="InterPro"/>
</dbReference>
<evidence type="ECO:0000256" key="11">
    <source>
        <dbReference type="SAM" id="Phobius"/>
    </source>
</evidence>
<dbReference type="GO" id="GO:0005886">
    <property type="term" value="C:plasma membrane"/>
    <property type="evidence" value="ECO:0007669"/>
    <property type="project" value="UniProtKB-SubCell"/>
</dbReference>
<evidence type="ECO:0000313" key="13">
    <source>
        <dbReference type="Proteomes" id="UP000012043"/>
    </source>
</evidence>
<proteinExistence type="inferred from homology"/>
<dbReference type="InterPro" id="IPR022792">
    <property type="entry name" value="T2SS_protein-GspN"/>
</dbReference>
<keyword evidence="13" id="KW-1185">Reference proteome</keyword>
<dbReference type="InterPro" id="IPR000645">
    <property type="entry name" value="T2SS_GspN_CS"/>
</dbReference>
<keyword evidence="5" id="KW-1003">Cell membrane</keyword>
<evidence type="ECO:0000256" key="4">
    <source>
        <dbReference type="ARBA" id="ARBA00022448"/>
    </source>
</evidence>
<keyword evidence="11" id="KW-1133">Transmembrane helix</keyword>
<gene>
    <name evidence="12" type="ORF">AEST_26810</name>
</gene>
<dbReference type="EMBL" id="ALAB01000035">
    <property type="protein sequence ID" value="EJI84410.1"/>
    <property type="molecule type" value="Genomic_DNA"/>
</dbReference>
<keyword evidence="4" id="KW-0813">Transport</keyword>
<comment type="similarity">
    <text evidence="2">Belongs to the GSP N family.</text>
</comment>
<keyword evidence="8" id="KW-0653">Protein transport</keyword>
<sequence length="249" mass="27648">MKQHWPLAALGLVAYLLFMLVLTPAAWWLKLVSLPPQLQLGQVTGTLWQGKVQQLRFQQLQLNELNWQLNPWSLLRLRLDLALQSGSVQQNQQPYLQARVWATPAGISVHSSLIKLPVPLLLPLLQLPMPVQAGGELVLDIQRLTLQSGRCQTLAGQLSWFDASLQPPTGTWLQLQQFNARLECDEQQPVLITDPANILALDVRATVNAAGKLQVSGTLKPAAELPAEVHQAMQFVGAPDAEGRYRLNF</sequence>
<dbReference type="RefSeq" id="WP_008609654.1">
    <property type="nucleotide sequence ID" value="NZ_ALAB01000035.1"/>
</dbReference>
<protein>
    <recommendedName>
        <fullName evidence="3">Type II secretion system protein N</fullName>
    </recommendedName>
    <alternativeName>
        <fullName evidence="10">General secretion pathway protein N</fullName>
    </alternativeName>
</protein>
<keyword evidence="9 11" id="KW-0472">Membrane</keyword>
<organism evidence="12 13">
    <name type="scientific">Alishewanella aestuarii B11</name>
    <dbReference type="NCBI Taxonomy" id="1197174"/>
    <lineage>
        <taxon>Bacteria</taxon>
        <taxon>Pseudomonadati</taxon>
        <taxon>Pseudomonadota</taxon>
        <taxon>Gammaproteobacteria</taxon>
        <taxon>Alteromonadales</taxon>
        <taxon>Alteromonadaceae</taxon>
        <taxon>Alishewanella</taxon>
    </lineage>
</organism>
<dbReference type="Pfam" id="PF01203">
    <property type="entry name" value="T2SSN"/>
    <property type="match status" value="1"/>
</dbReference>
<evidence type="ECO:0000313" key="12">
    <source>
        <dbReference type="EMBL" id="EJI84410.1"/>
    </source>
</evidence>